<evidence type="ECO:0000256" key="5">
    <source>
        <dbReference type="ARBA" id="ARBA00023040"/>
    </source>
</evidence>
<evidence type="ECO:0000256" key="2">
    <source>
        <dbReference type="ARBA" id="ARBA00004141"/>
    </source>
</evidence>
<evidence type="ECO:0000259" key="9">
    <source>
        <dbReference type="PROSITE" id="PS50262"/>
    </source>
</evidence>
<comment type="caution">
    <text evidence="10">The sequence shown here is derived from an EMBL/GenBank/DDBJ whole genome shotgun (WGS) entry which is preliminary data.</text>
</comment>
<dbReference type="PROSITE" id="PS00237">
    <property type="entry name" value="G_PROTEIN_RECEP_F1_1"/>
    <property type="match status" value="1"/>
</dbReference>
<evidence type="ECO:0000313" key="11">
    <source>
        <dbReference type="Proteomes" id="UP000299084"/>
    </source>
</evidence>
<reference evidence="10 11" key="1">
    <citation type="journal article" date="2019" name="Mol. Ecol. Resour.">
        <title>Improving Illumina assemblies with Hi-C and long reads: an example with the North African dromedary.</title>
        <authorList>
            <person name="Elbers J.P."/>
            <person name="Rogers M.F."/>
            <person name="Perelman P.L."/>
            <person name="Proskuryakova A.A."/>
            <person name="Serdyukova N.A."/>
            <person name="Johnson W.E."/>
            <person name="Horin P."/>
            <person name="Corander J."/>
            <person name="Murphy D."/>
            <person name="Burger P.A."/>
        </authorList>
    </citation>
    <scope>NUCLEOTIDE SEQUENCE [LARGE SCALE GENOMIC DNA]</scope>
    <source>
        <strain evidence="10">Drom800</strain>
        <tissue evidence="10">Blood</tissue>
    </source>
</reference>
<protein>
    <submittedName>
        <fullName evidence="10">Olfactory receptor 140</fullName>
    </submittedName>
</protein>
<dbReference type="SUPFAM" id="SSF81321">
    <property type="entry name" value="Family A G protein-coupled receptor-like"/>
    <property type="match status" value="1"/>
</dbReference>
<dbReference type="InterPro" id="IPR000276">
    <property type="entry name" value="GPCR_Rhodpsn"/>
</dbReference>
<keyword evidence="8" id="KW-0807">Transducer</keyword>
<sequence length="141" mass="15530">MLIDLLYQRRHISWGGCLTQLALEHFLGGSEGIILTVMAYDRYVAICKPCTTRHHETASRCSPGGVAWIGGILHAIVQFFHGQLALCGPNVIDHFMCDLFPLLKLACRDTYRLGVVVAANSGGSAYSFFMYSSHYIVSCVS</sequence>
<feature type="domain" description="G-protein coupled receptors family 1 profile" evidence="9">
    <location>
        <begin position="1"/>
        <end position="141"/>
    </location>
</feature>
<evidence type="ECO:0000256" key="1">
    <source>
        <dbReference type="ARBA" id="ARBA00003929"/>
    </source>
</evidence>
<gene>
    <name evidence="10" type="ORF">Cadr_000027781</name>
</gene>
<dbReference type="Proteomes" id="UP000299084">
    <property type="component" value="Unassembled WGS sequence"/>
</dbReference>
<dbReference type="GO" id="GO:0004984">
    <property type="term" value="F:olfactory receptor activity"/>
    <property type="evidence" value="ECO:0007669"/>
    <property type="project" value="InterPro"/>
</dbReference>
<proteinExistence type="predicted"/>
<dbReference type="GO" id="GO:0004930">
    <property type="term" value="F:G protein-coupled receptor activity"/>
    <property type="evidence" value="ECO:0007669"/>
    <property type="project" value="UniProtKB-KW"/>
</dbReference>
<dbReference type="AlphaFoldDB" id="A0A5N4CB47"/>
<dbReference type="Gene3D" id="1.20.1070.10">
    <property type="entry name" value="Rhodopsin 7-helix transmembrane proteins"/>
    <property type="match status" value="1"/>
</dbReference>
<evidence type="ECO:0000256" key="6">
    <source>
        <dbReference type="ARBA" id="ARBA00023136"/>
    </source>
</evidence>
<keyword evidence="6" id="KW-0472">Membrane</keyword>
<dbReference type="Pfam" id="PF00001">
    <property type="entry name" value="7tm_1"/>
    <property type="match status" value="1"/>
</dbReference>
<dbReference type="GO" id="GO:0005886">
    <property type="term" value="C:plasma membrane"/>
    <property type="evidence" value="ECO:0007669"/>
    <property type="project" value="UniProtKB-ARBA"/>
</dbReference>
<keyword evidence="4" id="KW-1133">Transmembrane helix</keyword>
<dbReference type="PRINTS" id="PR00245">
    <property type="entry name" value="OLFACTORYR"/>
</dbReference>
<dbReference type="PROSITE" id="PS50262">
    <property type="entry name" value="G_PROTEIN_RECEP_F1_2"/>
    <property type="match status" value="1"/>
</dbReference>
<keyword evidence="3" id="KW-0812">Transmembrane</keyword>
<keyword evidence="11" id="KW-1185">Reference proteome</keyword>
<dbReference type="InterPro" id="IPR050427">
    <property type="entry name" value="Olfactory_Receptors"/>
</dbReference>
<evidence type="ECO:0000256" key="3">
    <source>
        <dbReference type="ARBA" id="ARBA00022692"/>
    </source>
</evidence>
<evidence type="ECO:0000256" key="4">
    <source>
        <dbReference type="ARBA" id="ARBA00022989"/>
    </source>
</evidence>
<dbReference type="EMBL" id="JWIN03000030">
    <property type="protein sequence ID" value="KAB1256153.1"/>
    <property type="molecule type" value="Genomic_DNA"/>
</dbReference>
<keyword evidence="7 10" id="KW-0675">Receptor</keyword>
<evidence type="ECO:0000313" key="10">
    <source>
        <dbReference type="EMBL" id="KAB1256153.1"/>
    </source>
</evidence>
<dbReference type="PANTHER" id="PTHR48002">
    <property type="entry name" value="OLFACTORY RECEPTOR"/>
    <property type="match status" value="1"/>
</dbReference>
<keyword evidence="5" id="KW-0297">G-protein coupled receptor</keyword>
<dbReference type="InterPro" id="IPR017452">
    <property type="entry name" value="GPCR_Rhodpsn_7TM"/>
</dbReference>
<comment type="subcellular location">
    <subcellularLocation>
        <location evidence="2">Membrane</location>
        <topology evidence="2">Multi-pass membrane protein</topology>
    </subcellularLocation>
</comment>
<comment type="function">
    <text evidence="1">Putative odorant or sperm cell receptor.</text>
</comment>
<accession>A0A5N4CB47</accession>
<name>A0A5N4CB47_CAMDR</name>
<dbReference type="InterPro" id="IPR000725">
    <property type="entry name" value="Olfact_rcpt"/>
</dbReference>
<evidence type="ECO:0000256" key="8">
    <source>
        <dbReference type="ARBA" id="ARBA00023224"/>
    </source>
</evidence>
<evidence type="ECO:0000256" key="7">
    <source>
        <dbReference type="ARBA" id="ARBA00023170"/>
    </source>
</evidence>
<organism evidence="10 11">
    <name type="scientific">Camelus dromedarius</name>
    <name type="common">Dromedary</name>
    <name type="synonym">Arabian camel</name>
    <dbReference type="NCBI Taxonomy" id="9838"/>
    <lineage>
        <taxon>Eukaryota</taxon>
        <taxon>Metazoa</taxon>
        <taxon>Chordata</taxon>
        <taxon>Craniata</taxon>
        <taxon>Vertebrata</taxon>
        <taxon>Euteleostomi</taxon>
        <taxon>Mammalia</taxon>
        <taxon>Eutheria</taxon>
        <taxon>Laurasiatheria</taxon>
        <taxon>Artiodactyla</taxon>
        <taxon>Tylopoda</taxon>
        <taxon>Camelidae</taxon>
        <taxon>Camelus</taxon>
    </lineage>
</organism>